<dbReference type="AlphaFoldDB" id="A0AAN4ZH09"/>
<proteinExistence type="predicted"/>
<evidence type="ECO:0000313" key="1">
    <source>
        <dbReference type="EMBL" id="GMR38293.1"/>
    </source>
</evidence>
<sequence length="211" mass="23455">NWSEPISTFSSHSVCQLEFLVRGVISTSIPSFSYDNIMLKYSFHSCELHNNKPALVPIGKIASAGELHFAVQQPYFISPFGNFIEPFSGSRIKLHAKISGSQKYFCGKNRVYIVTKDPETVTPTATASENLIIIILPDLITLPHSVYAEDESMTYMLCGEDLLIIHENLEICVISNNFHELTNMDSLSSTISGVLNGALLLNEIRITRLIS</sequence>
<protein>
    <submittedName>
        <fullName evidence="1">Uncharacterized protein</fullName>
    </submittedName>
</protein>
<dbReference type="Proteomes" id="UP001328107">
    <property type="component" value="Unassembled WGS sequence"/>
</dbReference>
<name>A0AAN4ZH09_9BILA</name>
<keyword evidence="2" id="KW-1185">Reference proteome</keyword>
<organism evidence="1 2">
    <name type="scientific">Pristionchus mayeri</name>
    <dbReference type="NCBI Taxonomy" id="1317129"/>
    <lineage>
        <taxon>Eukaryota</taxon>
        <taxon>Metazoa</taxon>
        <taxon>Ecdysozoa</taxon>
        <taxon>Nematoda</taxon>
        <taxon>Chromadorea</taxon>
        <taxon>Rhabditida</taxon>
        <taxon>Rhabditina</taxon>
        <taxon>Diplogasteromorpha</taxon>
        <taxon>Diplogasteroidea</taxon>
        <taxon>Neodiplogasteridae</taxon>
        <taxon>Pristionchus</taxon>
    </lineage>
</organism>
<accession>A0AAN4ZH09</accession>
<dbReference type="EMBL" id="BTRK01000002">
    <property type="protein sequence ID" value="GMR38293.1"/>
    <property type="molecule type" value="Genomic_DNA"/>
</dbReference>
<evidence type="ECO:0000313" key="2">
    <source>
        <dbReference type="Proteomes" id="UP001328107"/>
    </source>
</evidence>
<feature type="non-terminal residue" evidence="1">
    <location>
        <position position="1"/>
    </location>
</feature>
<gene>
    <name evidence="1" type="ORF">PMAYCL1PPCAC_08488</name>
</gene>
<comment type="caution">
    <text evidence="1">The sequence shown here is derived from an EMBL/GenBank/DDBJ whole genome shotgun (WGS) entry which is preliminary data.</text>
</comment>
<reference evidence="2" key="1">
    <citation type="submission" date="2022-10" db="EMBL/GenBank/DDBJ databases">
        <title>Genome assembly of Pristionchus species.</title>
        <authorList>
            <person name="Yoshida K."/>
            <person name="Sommer R.J."/>
        </authorList>
    </citation>
    <scope>NUCLEOTIDE SEQUENCE [LARGE SCALE GENOMIC DNA]</scope>
    <source>
        <strain evidence="2">RS5460</strain>
    </source>
</reference>